<keyword evidence="3" id="KW-1185">Reference proteome</keyword>
<keyword evidence="1" id="KW-1133">Transmembrane helix</keyword>
<name>A0A4S8FI50_9BURK</name>
<keyword evidence="1" id="KW-0812">Transmembrane</keyword>
<evidence type="ECO:0000313" key="2">
    <source>
        <dbReference type="EMBL" id="THU05362.1"/>
    </source>
</evidence>
<organism evidence="2 3">
    <name type="scientific">Lampropedia puyangensis</name>
    <dbReference type="NCBI Taxonomy" id="1330072"/>
    <lineage>
        <taxon>Bacteria</taxon>
        <taxon>Pseudomonadati</taxon>
        <taxon>Pseudomonadota</taxon>
        <taxon>Betaproteobacteria</taxon>
        <taxon>Burkholderiales</taxon>
        <taxon>Comamonadaceae</taxon>
        <taxon>Lampropedia</taxon>
    </lineage>
</organism>
<protein>
    <submittedName>
        <fullName evidence="2">Uncharacterized protein</fullName>
    </submittedName>
</protein>
<reference evidence="2 3" key="1">
    <citation type="journal article" date="2015" name="Antonie Van Leeuwenhoek">
        <title>Lampropedia puyangensis sp. nov., isolated from symptomatic bark of Populus ? euramericana canker and emended description of Lampropedia hyalina (Ehrenberg 1832) Lee et al. 2004.</title>
        <authorList>
            <person name="Li Y."/>
            <person name="Wang T."/>
            <person name="Piao C.G."/>
            <person name="Wang L.F."/>
            <person name="Tian G.Z."/>
            <person name="Zhu T.H."/>
            <person name="Guo M.W."/>
        </authorList>
    </citation>
    <scope>NUCLEOTIDE SEQUENCE [LARGE SCALE GENOMIC DNA]</scope>
    <source>
        <strain evidence="2 3">2-bin</strain>
    </source>
</reference>
<dbReference type="AlphaFoldDB" id="A0A4S8FI50"/>
<feature type="transmembrane region" description="Helical" evidence="1">
    <location>
        <begin position="63"/>
        <end position="87"/>
    </location>
</feature>
<gene>
    <name evidence="2" type="ORF">E9531_02160</name>
</gene>
<comment type="caution">
    <text evidence="2">The sequence shown here is derived from an EMBL/GenBank/DDBJ whole genome shotgun (WGS) entry which is preliminary data.</text>
</comment>
<keyword evidence="1" id="KW-0472">Membrane</keyword>
<sequence>MRSAPPPGSRRFLPLYAYPVCPNCKSLLQNNPHPIENKASLCSMLAFSGAIILREPVQKVVDWVLPGTGIYLSLGLTIGLAGLAFWFQHAAQKRIPHNWPRYQTWKKAE</sequence>
<dbReference type="EMBL" id="STFG01000001">
    <property type="protein sequence ID" value="THU05362.1"/>
    <property type="molecule type" value="Genomic_DNA"/>
</dbReference>
<dbReference type="RefSeq" id="WP_136572072.1">
    <property type="nucleotide sequence ID" value="NZ_STFG01000001.1"/>
</dbReference>
<proteinExistence type="predicted"/>
<dbReference type="Proteomes" id="UP000308917">
    <property type="component" value="Unassembled WGS sequence"/>
</dbReference>
<evidence type="ECO:0000313" key="3">
    <source>
        <dbReference type="Proteomes" id="UP000308917"/>
    </source>
</evidence>
<evidence type="ECO:0000256" key="1">
    <source>
        <dbReference type="SAM" id="Phobius"/>
    </source>
</evidence>
<accession>A0A4S8FI50</accession>